<comment type="caution">
    <text evidence="2">The sequence shown here is derived from an EMBL/GenBank/DDBJ whole genome shotgun (WGS) entry which is preliminary data.</text>
</comment>
<dbReference type="EMBL" id="QRDP01000004">
    <property type="protein sequence ID" value="RED15268.1"/>
    <property type="molecule type" value="Genomic_DNA"/>
</dbReference>
<accession>A0A3D9FC61</accession>
<keyword evidence="3" id="KW-1185">Reference proteome</keyword>
<dbReference type="InterPro" id="IPR022742">
    <property type="entry name" value="Hydrolase_4"/>
</dbReference>
<protein>
    <submittedName>
        <fullName evidence="2">Lysophospholipase</fullName>
    </submittedName>
</protein>
<evidence type="ECO:0000313" key="3">
    <source>
        <dbReference type="Proteomes" id="UP000256310"/>
    </source>
</evidence>
<evidence type="ECO:0000313" key="2">
    <source>
        <dbReference type="EMBL" id="RED15268.1"/>
    </source>
</evidence>
<dbReference type="OrthoDB" id="9788260at2"/>
<feature type="domain" description="Serine aminopeptidase S33" evidence="1">
    <location>
        <begin position="40"/>
        <end position="296"/>
    </location>
</feature>
<reference evidence="2 3" key="1">
    <citation type="submission" date="2018-07" db="EMBL/GenBank/DDBJ databases">
        <title>Genomic Encyclopedia of Type Strains, Phase IV (KMG-IV): sequencing the most valuable type-strain genomes for metagenomic binning, comparative biology and taxonomic classification.</title>
        <authorList>
            <person name="Goeker M."/>
        </authorList>
    </citation>
    <scope>NUCLEOTIDE SEQUENCE [LARGE SCALE GENOMIC DNA]</scope>
    <source>
        <strain evidence="2 3">DSM 26725</strain>
    </source>
</reference>
<dbReference type="Gene3D" id="3.40.50.1820">
    <property type="entry name" value="alpha/beta hydrolase"/>
    <property type="match status" value="1"/>
</dbReference>
<dbReference type="RefSeq" id="WP_116234810.1">
    <property type="nucleotide sequence ID" value="NZ_QRDP01000004.1"/>
</dbReference>
<dbReference type="InterPro" id="IPR051044">
    <property type="entry name" value="MAG_DAG_Lipase"/>
</dbReference>
<dbReference type="AlphaFoldDB" id="A0A3D9FC61"/>
<proteinExistence type="predicted"/>
<dbReference type="Pfam" id="PF12146">
    <property type="entry name" value="Hydrolase_4"/>
    <property type="match status" value="1"/>
</dbReference>
<gene>
    <name evidence="2" type="ORF">DFR46_0255</name>
</gene>
<evidence type="ECO:0000259" key="1">
    <source>
        <dbReference type="Pfam" id="PF12146"/>
    </source>
</evidence>
<dbReference type="PANTHER" id="PTHR11614">
    <property type="entry name" value="PHOSPHOLIPASE-RELATED"/>
    <property type="match status" value="1"/>
</dbReference>
<name>A0A3D9FC61_9SPHN</name>
<dbReference type="InterPro" id="IPR029058">
    <property type="entry name" value="AB_hydrolase_fold"/>
</dbReference>
<dbReference type="SUPFAM" id="SSF53474">
    <property type="entry name" value="alpha/beta-Hydrolases"/>
    <property type="match status" value="1"/>
</dbReference>
<sequence>MKKYQVNRRAYPDGMILDRWSTRDGWDNRRWAWPAPDDRPVRGSMVFQTGRGDIFEKYLESLAEWHDAGWNLTGFDWRGQSGSGRFLTDPTVGHTESFDPWVAELDEFVTQWRDEMPGPHVLVAHSMGGHIAMRYLVDHCPDLDGAIFSAPMLKVVSKPMPERLARFVARQFVRFGFGDQHAWQENERPSLPGSSRQKLLTHDFDRYSDEAWWLGQKPELKIGPPSWKWLVSAYASSAAMFAPGTFEAVATPVLIVAAVQDKLVKARAIYEAAERLPKAELYMHDHAAHEVLRERDDMRAAFMARIAEFLEARVAHAR</sequence>
<organism evidence="2 3">
    <name type="scientific">Parasphingopyxis lamellibrachiae</name>
    <dbReference type="NCBI Taxonomy" id="680125"/>
    <lineage>
        <taxon>Bacteria</taxon>
        <taxon>Pseudomonadati</taxon>
        <taxon>Pseudomonadota</taxon>
        <taxon>Alphaproteobacteria</taxon>
        <taxon>Sphingomonadales</taxon>
        <taxon>Sphingomonadaceae</taxon>
        <taxon>Parasphingopyxis</taxon>
    </lineage>
</organism>
<dbReference type="Proteomes" id="UP000256310">
    <property type="component" value="Unassembled WGS sequence"/>
</dbReference>